<reference evidence="2" key="4">
    <citation type="submission" date="2019-03" db="UniProtKB">
        <authorList>
            <consortium name="EnsemblPlants"/>
        </authorList>
    </citation>
    <scope>IDENTIFICATION</scope>
</reference>
<feature type="compositionally biased region" description="Polar residues" evidence="1">
    <location>
        <begin position="60"/>
        <end position="70"/>
    </location>
</feature>
<evidence type="ECO:0000256" key="1">
    <source>
        <dbReference type="SAM" id="MobiDB-lite"/>
    </source>
</evidence>
<reference evidence="3" key="2">
    <citation type="journal article" date="2017" name="Nat. Plants">
        <title>The Aegilops tauschii genome reveals multiple impacts of transposons.</title>
        <authorList>
            <person name="Zhao G."/>
            <person name="Zou C."/>
            <person name="Li K."/>
            <person name="Wang K."/>
            <person name="Li T."/>
            <person name="Gao L."/>
            <person name="Zhang X."/>
            <person name="Wang H."/>
            <person name="Yang Z."/>
            <person name="Liu X."/>
            <person name="Jiang W."/>
            <person name="Mao L."/>
            <person name="Kong X."/>
            <person name="Jiao Y."/>
            <person name="Jia J."/>
        </authorList>
    </citation>
    <scope>NUCLEOTIDE SEQUENCE [LARGE SCALE GENOMIC DNA]</scope>
    <source>
        <strain evidence="3">cv. AL8/78</strain>
    </source>
</reference>
<keyword evidence="3" id="KW-1185">Reference proteome</keyword>
<reference evidence="2" key="3">
    <citation type="journal article" date="2017" name="Nature">
        <title>Genome sequence of the progenitor of the wheat D genome Aegilops tauschii.</title>
        <authorList>
            <person name="Luo M.C."/>
            <person name="Gu Y.Q."/>
            <person name="Puiu D."/>
            <person name="Wang H."/>
            <person name="Twardziok S.O."/>
            <person name="Deal K.R."/>
            <person name="Huo N."/>
            <person name="Zhu T."/>
            <person name="Wang L."/>
            <person name="Wang Y."/>
            <person name="McGuire P.E."/>
            <person name="Liu S."/>
            <person name="Long H."/>
            <person name="Ramasamy R.K."/>
            <person name="Rodriguez J.C."/>
            <person name="Van S.L."/>
            <person name="Yuan L."/>
            <person name="Wang Z."/>
            <person name="Xia Z."/>
            <person name="Xiao L."/>
            <person name="Anderson O.D."/>
            <person name="Ouyang S."/>
            <person name="Liang Y."/>
            <person name="Zimin A.V."/>
            <person name="Pertea G."/>
            <person name="Qi P."/>
            <person name="Bennetzen J.L."/>
            <person name="Dai X."/>
            <person name="Dawson M.W."/>
            <person name="Muller H.G."/>
            <person name="Kugler K."/>
            <person name="Rivarola-Duarte L."/>
            <person name="Spannagl M."/>
            <person name="Mayer K.F.X."/>
            <person name="Lu F.H."/>
            <person name="Bevan M.W."/>
            <person name="Leroy P."/>
            <person name="Li P."/>
            <person name="You F.M."/>
            <person name="Sun Q."/>
            <person name="Liu Z."/>
            <person name="Lyons E."/>
            <person name="Wicker T."/>
            <person name="Salzberg S.L."/>
            <person name="Devos K.M."/>
            <person name="Dvorak J."/>
        </authorList>
    </citation>
    <scope>NUCLEOTIDE SEQUENCE [LARGE SCALE GENOMIC DNA]</scope>
    <source>
        <strain evidence="2">cv. AL8/78</strain>
    </source>
</reference>
<accession>A0A453G0H4</accession>
<evidence type="ECO:0000313" key="2">
    <source>
        <dbReference type="EnsemblPlants" id="AET3Gv20845800.5"/>
    </source>
</evidence>
<proteinExistence type="predicted"/>
<dbReference type="AlphaFoldDB" id="A0A453G0H4"/>
<evidence type="ECO:0000313" key="3">
    <source>
        <dbReference type="Proteomes" id="UP000015105"/>
    </source>
</evidence>
<name>A0A453G0H4_AEGTS</name>
<dbReference type="Proteomes" id="UP000015105">
    <property type="component" value="Chromosome 3D"/>
</dbReference>
<sequence>RARSPPAPVKQKQACARPPNPKSKQIRLLSNPPVLHPSIPPPSSPLPRLVLPSDPPSELNPRSSAQPLKP</sequence>
<feature type="compositionally biased region" description="Pro residues" evidence="1">
    <location>
        <begin position="34"/>
        <end position="45"/>
    </location>
</feature>
<protein>
    <submittedName>
        <fullName evidence="2">Uncharacterized protein</fullName>
    </submittedName>
</protein>
<dbReference type="EnsemblPlants" id="AET3Gv20845800.5">
    <property type="protein sequence ID" value="AET3Gv20845800.5"/>
    <property type="gene ID" value="AET3Gv20845800"/>
</dbReference>
<reference evidence="2" key="5">
    <citation type="journal article" date="2021" name="G3 (Bethesda)">
        <title>Aegilops tauschii genome assembly Aet v5.0 features greater sequence contiguity and improved annotation.</title>
        <authorList>
            <person name="Wang L."/>
            <person name="Zhu T."/>
            <person name="Rodriguez J.C."/>
            <person name="Deal K.R."/>
            <person name="Dubcovsky J."/>
            <person name="McGuire P.E."/>
            <person name="Lux T."/>
            <person name="Spannagl M."/>
            <person name="Mayer K.F.X."/>
            <person name="Baldrich P."/>
            <person name="Meyers B.C."/>
            <person name="Huo N."/>
            <person name="Gu Y.Q."/>
            <person name="Zhou H."/>
            <person name="Devos K.M."/>
            <person name="Bennetzen J.L."/>
            <person name="Unver T."/>
            <person name="Budak H."/>
            <person name="Gulick P.J."/>
            <person name="Galiba G."/>
            <person name="Kalapos B."/>
            <person name="Nelson D.R."/>
            <person name="Li P."/>
            <person name="You F.M."/>
            <person name="Luo M.C."/>
            <person name="Dvorak J."/>
        </authorList>
    </citation>
    <scope>NUCLEOTIDE SEQUENCE [LARGE SCALE GENOMIC DNA]</scope>
    <source>
        <strain evidence="2">cv. AL8/78</strain>
    </source>
</reference>
<dbReference type="Gramene" id="AET3Gv20845800.5">
    <property type="protein sequence ID" value="AET3Gv20845800.5"/>
    <property type="gene ID" value="AET3Gv20845800"/>
</dbReference>
<organism evidence="2 3">
    <name type="scientific">Aegilops tauschii subsp. strangulata</name>
    <name type="common">Goatgrass</name>
    <dbReference type="NCBI Taxonomy" id="200361"/>
    <lineage>
        <taxon>Eukaryota</taxon>
        <taxon>Viridiplantae</taxon>
        <taxon>Streptophyta</taxon>
        <taxon>Embryophyta</taxon>
        <taxon>Tracheophyta</taxon>
        <taxon>Spermatophyta</taxon>
        <taxon>Magnoliopsida</taxon>
        <taxon>Liliopsida</taxon>
        <taxon>Poales</taxon>
        <taxon>Poaceae</taxon>
        <taxon>BOP clade</taxon>
        <taxon>Pooideae</taxon>
        <taxon>Triticodae</taxon>
        <taxon>Triticeae</taxon>
        <taxon>Triticinae</taxon>
        <taxon>Aegilops</taxon>
    </lineage>
</organism>
<feature type="region of interest" description="Disordered" evidence="1">
    <location>
        <begin position="1"/>
        <end position="70"/>
    </location>
</feature>
<reference evidence="3" key="1">
    <citation type="journal article" date="2014" name="Science">
        <title>Ancient hybridizations among the ancestral genomes of bread wheat.</title>
        <authorList>
            <consortium name="International Wheat Genome Sequencing Consortium,"/>
            <person name="Marcussen T."/>
            <person name="Sandve S.R."/>
            <person name="Heier L."/>
            <person name="Spannagl M."/>
            <person name="Pfeifer M."/>
            <person name="Jakobsen K.S."/>
            <person name="Wulff B.B."/>
            <person name="Steuernagel B."/>
            <person name="Mayer K.F."/>
            <person name="Olsen O.A."/>
        </authorList>
    </citation>
    <scope>NUCLEOTIDE SEQUENCE [LARGE SCALE GENOMIC DNA]</scope>
    <source>
        <strain evidence="3">cv. AL8/78</strain>
    </source>
</reference>